<protein>
    <submittedName>
        <fullName evidence="2">Uncharacterized protein</fullName>
    </submittedName>
</protein>
<dbReference type="EMBL" id="DF977474">
    <property type="protein sequence ID" value="GAP88420.1"/>
    <property type="molecule type" value="Genomic_DNA"/>
</dbReference>
<keyword evidence="3" id="KW-1185">Reference proteome</keyword>
<dbReference type="InterPro" id="IPR006771">
    <property type="entry name" value="CetA-like"/>
</dbReference>
<accession>A0A1W2TJL5</accession>
<dbReference type="Pfam" id="PF04681">
    <property type="entry name" value="Bys1"/>
    <property type="match status" value="1"/>
</dbReference>
<gene>
    <name evidence="2" type="ORF">SAMD00023353_2900980</name>
</gene>
<feature type="signal peptide" evidence="1">
    <location>
        <begin position="1"/>
        <end position="22"/>
    </location>
</feature>
<dbReference type="OrthoDB" id="5144514at2759"/>
<evidence type="ECO:0000256" key="1">
    <source>
        <dbReference type="SAM" id="SignalP"/>
    </source>
</evidence>
<dbReference type="InterPro" id="IPR037176">
    <property type="entry name" value="Osmotin/thaumatin-like_sf"/>
</dbReference>
<evidence type="ECO:0000313" key="2">
    <source>
        <dbReference type="EMBL" id="GAP88420.1"/>
    </source>
</evidence>
<feature type="chain" id="PRO_5010708806" evidence="1">
    <location>
        <begin position="23"/>
        <end position="152"/>
    </location>
</feature>
<dbReference type="STRING" id="77044.A0A1W2TJL5"/>
<keyword evidence="1" id="KW-0732">Signal</keyword>
<dbReference type="Proteomes" id="UP000054516">
    <property type="component" value="Unassembled WGS sequence"/>
</dbReference>
<proteinExistence type="predicted"/>
<organism evidence="2">
    <name type="scientific">Rosellinia necatrix</name>
    <name type="common">White root-rot fungus</name>
    <dbReference type="NCBI Taxonomy" id="77044"/>
    <lineage>
        <taxon>Eukaryota</taxon>
        <taxon>Fungi</taxon>
        <taxon>Dikarya</taxon>
        <taxon>Ascomycota</taxon>
        <taxon>Pezizomycotina</taxon>
        <taxon>Sordariomycetes</taxon>
        <taxon>Xylariomycetidae</taxon>
        <taxon>Xylariales</taxon>
        <taxon>Xylariaceae</taxon>
        <taxon>Rosellinia</taxon>
    </lineage>
</organism>
<name>A0A1W2TJL5_ROSNE</name>
<evidence type="ECO:0000313" key="3">
    <source>
        <dbReference type="Proteomes" id="UP000054516"/>
    </source>
</evidence>
<dbReference type="SUPFAM" id="SSF49870">
    <property type="entry name" value="Osmotin, thaumatin-like protein"/>
    <property type="match status" value="1"/>
</dbReference>
<dbReference type="AlphaFoldDB" id="A0A1W2TJL5"/>
<sequence>MILSQPIIALTLLFALLPQALAGNLIVHNKCHFNIWCAGAKNDRTATPAYKVRAGHKFTSPSPAHDDNVGAVLKCSLASDLSSPYQLEVAVLEGRSFIDLSALDGHPFLAYHRHAEVRKGGCILDCPPGVQTCEWPEAVDCATAGDAIMTLC</sequence>
<reference evidence="2" key="1">
    <citation type="submission" date="2016-03" db="EMBL/GenBank/DDBJ databases">
        <title>Draft genome sequence of Rosellinia necatrix.</title>
        <authorList>
            <person name="Kanematsu S."/>
        </authorList>
    </citation>
    <scope>NUCLEOTIDE SEQUENCE [LARGE SCALE GENOMIC DNA]</scope>
    <source>
        <strain evidence="2">W97</strain>
    </source>
</reference>